<gene>
    <name evidence="2" type="ORF">BET03_04515</name>
</gene>
<protein>
    <recommendedName>
        <fullName evidence="1">SHOCT domain-containing protein</fullName>
    </recommendedName>
</protein>
<feature type="domain" description="SHOCT" evidence="1">
    <location>
        <begin position="32"/>
        <end position="59"/>
    </location>
</feature>
<keyword evidence="3" id="KW-1185">Reference proteome</keyword>
<sequence length="60" mass="7089">MGFGLILTLLVVYWLVSSKGDNIFREQSSRRDPLDILKERYARGEISEEEYLEKKRVLLD</sequence>
<dbReference type="InterPro" id="IPR018649">
    <property type="entry name" value="SHOCT"/>
</dbReference>
<evidence type="ECO:0000313" key="3">
    <source>
        <dbReference type="Proteomes" id="UP000284177"/>
    </source>
</evidence>
<comment type="caution">
    <text evidence="2">The sequence shown here is derived from an EMBL/GenBank/DDBJ whole genome shotgun (WGS) entry which is preliminary data.</text>
</comment>
<dbReference type="AlphaFoldDB" id="A0A419SZE1"/>
<dbReference type="Pfam" id="PF09851">
    <property type="entry name" value="SHOCT"/>
    <property type="match status" value="1"/>
</dbReference>
<organism evidence="2 3">
    <name type="scientific">Thermohalobacter berrensis</name>
    <dbReference type="NCBI Taxonomy" id="99594"/>
    <lineage>
        <taxon>Bacteria</taxon>
        <taxon>Bacillati</taxon>
        <taxon>Bacillota</taxon>
        <taxon>Tissierellia</taxon>
        <taxon>Tissierellales</taxon>
        <taxon>Thermohalobacteraceae</taxon>
        <taxon>Thermohalobacter</taxon>
    </lineage>
</organism>
<accession>A0A419SZE1</accession>
<proteinExistence type="predicted"/>
<name>A0A419SZE1_9FIRM</name>
<evidence type="ECO:0000259" key="1">
    <source>
        <dbReference type="Pfam" id="PF09851"/>
    </source>
</evidence>
<dbReference type="Proteomes" id="UP000284177">
    <property type="component" value="Unassembled WGS sequence"/>
</dbReference>
<dbReference type="EMBL" id="MCIB01000034">
    <property type="protein sequence ID" value="RKD30637.1"/>
    <property type="molecule type" value="Genomic_DNA"/>
</dbReference>
<reference evidence="2 3" key="1">
    <citation type="submission" date="2016-08" db="EMBL/GenBank/DDBJ databases">
        <title>Novel Firmicutes and Novel Genomes.</title>
        <authorList>
            <person name="Poppleton D.I."/>
            <person name="Gribaldo S."/>
        </authorList>
    </citation>
    <scope>NUCLEOTIDE SEQUENCE [LARGE SCALE GENOMIC DNA]</scope>
    <source>
        <strain evidence="2 3">CTT3</strain>
    </source>
</reference>
<evidence type="ECO:0000313" key="2">
    <source>
        <dbReference type="EMBL" id="RKD30637.1"/>
    </source>
</evidence>